<dbReference type="EMBL" id="LN854557">
    <property type="protein sequence ID" value="CRL46305.1"/>
    <property type="molecule type" value="Genomic_DNA"/>
</dbReference>
<dbReference type="CDD" id="cd06977">
    <property type="entry name" value="cupin_RhaR_RhaS-like_N"/>
    <property type="match status" value="1"/>
</dbReference>
<dbReference type="InterPro" id="IPR047220">
    <property type="entry name" value="RhaR_RhaS-like_N"/>
</dbReference>
<protein>
    <submittedName>
        <fullName evidence="5">HTH-type transcriptional activator RhaR</fullName>
    </submittedName>
    <submittedName>
        <fullName evidence="4">L-rhamnose operon transcriptional activator</fullName>
    </submittedName>
</protein>
<dbReference type="PROSITE" id="PS01124">
    <property type="entry name" value="HTH_ARAC_FAMILY_2"/>
    <property type="match status" value="1"/>
</dbReference>
<dbReference type="Pfam" id="PF02311">
    <property type="entry name" value="AraC_binding"/>
    <property type="match status" value="1"/>
</dbReference>
<dbReference type="InterPro" id="IPR011051">
    <property type="entry name" value="RmlC_Cupin_sf"/>
</dbReference>
<dbReference type="eggNOG" id="COG1917">
    <property type="taxonomic scope" value="Bacteria"/>
</dbReference>
<name>Q2NRC4_SODGM</name>
<dbReference type="KEGG" id="sgl:SG2026"/>
<dbReference type="AlphaFoldDB" id="Q2NRC4"/>
<dbReference type="EMBL" id="AP008232">
    <property type="protein sequence ID" value="BAE75301.1"/>
    <property type="molecule type" value="Genomic_DNA"/>
</dbReference>
<proteinExistence type="predicted"/>
<dbReference type="RefSeq" id="WP_011411756.1">
    <property type="nucleotide sequence ID" value="NC_007712.1"/>
</dbReference>
<feature type="domain" description="HTH araC/xylS-type" evidence="3">
    <location>
        <begin position="153"/>
        <end position="172"/>
    </location>
</feature>
<evidence type="ECO:0000313" key="6">
    <source>
        <dbReference type="Proteomes" id="UP000001932"/>
    </source>
</evidence>
<gene>
    <name evidence="5" type="primary">rhaR</name>
    <name evidence="4" type="ordered locus">SG2026</name>
    <name evidence="5" type="ORF">SGGMMB4_04805</name>
</gene>
<keyword evidence="6" id="KW-1185">Reference proteome</keyword>
<dbReference type="SUPFAM" id="SSF51182">
    <property type="entry name" value="RmlC-like cupins"/>
    <property type="match status" value="1"/>
</dbReference>
<evidence type="ECO:0000259" key="3">
    <source>
        <dbReference type="PROSITE" id="PS01124"/>
    </source>
</evidence>
<dbReference type="InterPro" id="IPR003313">
    <property type="entry name" value="AraC-bd"/>
</dbReference>
<keyword evidence="1" id="KW-0963">Cytoplasm</keyword>
<dbReference type="Proteomes" id="UP000245838">
    <property type="component" value="Chromosome sggmmb4_Chromosome"/>
</dbReference>
<reference evidence="5 7" key="2">
    <citation type="submission" date="2015-05" db="EMBL/GenBank/DDBJ databases">
        <authorList>
            <person name="Goodhead I."/>
        </authorList>
    </citation>
    <scope>NUCLEOTIDE SEQUENCE [LARGE SCALE GENOMIC DNA]</scope>
    <source>
        <strain evidence="5">B4</strain>
        <strain evidence="7">morsitans</strain>
    </source>
</reference>
<accession>Q2NRC4</accession>
<evidence type="ECO:0000313" key="7">
    <source>
        <dbReference type="Proteomes" id="UP000245838"/>
    </source>
</evidence>
<dbReference type="InterPro" id="IPR014710">
    <property type="entry name" value="RmlC-like_jellyroll"/>
</dbReference>
<reference evidence="4 6" key="1">
    <citation type="journal article" date="2006" name="Genome Res.">
        <title>Massive genome erosion and functional adaptations provide insights into the symbiotic lifestyle of Sodalis glossinidius in the tsetse host.</title>
        <authorList>
            <person name="Toh H."/>
            <person name="Weiss B.L."/>
            <person name="Perkin S.A.H."/>
            <person name="Yamashita A."/>
            <person name="Oshima K."/>
            <person name="Hattori M."/>
            <person name="Aksoy S."/>
        </authorList>
    </citation>
    <scope>NUCLEOTIDE SEQUENCE [LARGE SCALE GENOMIC DNA]</scope>
    <source>
        <strain evidence="6">morsitans</strain>
        <strain evidence="4">Morsitans</strain>
    </source>
</reference>
<dbReference type="Proteomes" id="UP000001932">
    <property type="component" value="Chromosome"/>
</dbReference>
<evidence type="ECO:0000313" key="5">
    <source>
        <dbReference type="EMBL" id="CRL46305.1"/>
    </source>
</evidence>
<dbReference type="BioCyc" id="SGLO343509:SGP1_RS18525-MONOMER"/>
<dbReference type="InterPro" id="IPR018060">
    <property type="entry name" value="HTH_AraC"/>
</dbReference>
<dbReference type="GO" id="GO:0043565">
    <property type="term" value="F:sequence-specific DNA binding"/>
    <property type="evidence" value="ECO:0007669"/>
    <property type="project" value="InterPro"/>
</dbReference>
<sequence>MNGLKLHVSDYFLTDKNAVTVADRRPQPAFPHHCHEFDKIVFVWRGNGLHTLNDVPYLITCGDVFYINARDRHGYESVNDLALDNVLYRRDLLTLNVNWQTLLPGRGTGPDERQDWCLSTPGMAILRQSVDALSKECMKSDALSLLLSETLFYFSVVFNQAYGLSPRQYRQRFQKVLSLG</sequence>
<dbReference type="OrthoDB" id="2547276at2"/>
<evidence type="ECO:0000256" key="1">
    <source>
        <dbReference type="ARBA" id="ARBA00022490"/>
    </source>
</evidence>
<dbReference type="GO" id="GO:0003700">
    <property type="term" value="F:DNA-binding transcription factor activity"/>
    <property type="evidence" value="ECO:0007669"/>
    <property type="project" value="InterPro"/>
</dbReference>
<dbReference type="Gene3D" id="2.60.120.10">
    <property type="entry name" value="Jelly Rolls"/>
    <property type="match status" value="1"/>
</dbReference>
<evidence type="ECO:0000313" key="4">
    <source>
        <dbReference type="EMBL" id="BAE75301.1"/>
    </source>
</evidence>
<dbReference type="STRING" id="343509.SG2026"/>
<dbReference type="HOGENOM" id="CLU_000445_88_5_6"/>
<organism evidence="4 6">
    <name type="scientific">Sodalis glossinidius (strain morsitans)</name>
    <dbReference type="NCBI Taxonomy" id="343509"/>
    <lineage>
        <taxon>Bacteria</taxon>
        <taxon>Pseudomonadati</taxon>
        <taxon>Pseudomonadota</taxon>
        <taxon>Gammaproteobacteria</taxon>
        <taxon>Enterobacterales</taxon>
        <taxon>Bruguierivoracaceae</taxon>
        <taxon>Sodalis</taxon>
    </lineage>
</organism>
<evidence type="ECO:0000256" key="2">
    <source>
        <dbReference type="ARBA" id="ARBA00023125"/>
    </source>
</evidence>
<keyword evidence="2" id="KW-0238">DNA-binding</keyword>